<dbReference type="GO" id="GO:0005886">
    <property type="term" value="C:plasma membrane"/>
    <property type="evidence" value="ECO:0007669"/>
    <property type="project" value="TreeGrafter"/>
</dbReference>
<keyword evidence="5" id="KW-0067">ATP-binding</keyword>
<evidence type="ECO:0000256" key="6">
    <source>
        <dbReference type="ARBA" id="ARBA00023121"/>
    </source>
</evidence>
<keyword evidence="2" id="KW-0963">Cytoplasm</keyword>
<evidence type="ECO:0000256" key="1">
    <source>
        <dbReference type="ARBA" id="ARBA00006583"/>
    </source>
</evidence>
<evidence type="ECO:0000256" key="3">
    <source>
        <dbReference type="ARBA" id="ARBA00022705"/>
    </source>
</evidence>
<dbReference type="SMART" id="SM00382">
    <property type="entry name" value="AAA"/>
    <property type="match status" value="1"/>
</dbReference>
<evidence type="ECO:0000256" key="8">
    <source>
        <dbReference type="RuleBase" id="RU004227"/>
    </source>
</evidence>
<dbReference type="InterPro" id="IPR020591">
    <property type="entry name" value="Chromosome_initiator_DnaA-like"/>
</dbReference>
<dbReference type="GO" id="GO:0008289">
    <property type="term" value="F:lipid binding"/>
    <property type="evidence" value="ECO:0007669"/>
    <property type="project" value="UniProtKB-KW"/>
</dbReference>
<dbReference type="InterPro" id="IPR003593">
    <property type="entry name" value="AAA+_ATPase"/>
</dbReference>
<evidence type="ECO:0000256" key="4">
    <source>
        <dbReference type="ARBA" id="ARBA00022741"/>
    </source>
</evidence>
<dbReference type="eggNOG" id="COG0593">
    <property type="taxonomic scope" value="Bacteria"/>
</dbReference>
<feature type="domain" description="AAA+ ATPase" evidence="9">
    <location>
        <begin position="38"/>
        <end position="166"/>
    </location>
</feature>
<evidence type="ECO:0000313" key="11">
    <source>
        <dbReference type="Proteomes" id="UP000010164"/>
    </source>
</evidence>
<dbReference type="Gene3D" id="3.40.50.300">
    <property type="entry name" value="P-loop containing nucleotide triphosphate hydrolases"/>
    <property type="match status" value="1"/>
</dbReference>
<dbReference type="AlphaFoldDB" id="L0W859"/>
<evidence type="ECO:0000259" key="9">
    <source>
        <dbReference type="SMART" id="SM00382"/>
    </source>
</evidence>
<dbReference type="EMBL" id="AMRJ01000045">
    <property type="protein sequence ID" value="EKF72883.1"/>
    <property type="molecule type" value="Genomic_DNA"/>
</dbReference>
<dbReference type="GO" id="GO:0005524">
    <property type="term" value="F:ATP binding"/>
    <property type="evidence" value="ECO:0007669"/>
    <property type="project" value="UniProtKB-KW"/>
</dbReference>
<dbReference type="Pfam" id="PF00308">
    <property type="entry name" value="Bac_DnaA"/>
    <property type="match status" value="1"/>
</dbReference>
<accession>L0W859</accession>
<dbReference type="PATRIC" id="fig|1177179.3.peg.3233"/>
<dbReference type="GO" id="GO:0003688">
    <property type="term" value="F:DNA replication origin binding"/>
    <property type="evidence" value="ECO:0007669"/>
    <property type="project" value="TreeGrafter"/>
</dbReference>
<protein>
    <submittedName>
        <fullName evidence="10">Chromosome replication initiator DnaA</fullName>
    </submittedName>
</protein>
<proteinExistence type="inferred from homology"/>
<dbReference type="OrthoDB" id="9807019at2"/>
<dbReference type="PANTHER" id="PTHR30050">
    <property type="entry name" value="CHROMOSOMAL REPLICATION INITIATOR PROTEIN DNAA"/>
    <property type="match status" value="1"/>
</dbReference>
<comment type="similarity">
    <text evidence="1 8">Belongs to the DnaA family.</text>
</comment>
<dbReference type="PANTHER" id="PTHR30050:SF2">
    <property type="entry name" value="CHROMOSOMAL REPLICATION INITIATOR PROTEIN DNAA"/>
    <property type="match status" value="1"/>
</dbReference>
<dbReference type="Gene3D" id="1.10.8.60">
    <property type="match status" value="1"/>
</dbReference>
<dbReference type="GO" id="GO:0006270">
    <property type="term" value="P:DNA replication initiation"/>
    <property type="evidence" value="ECO:0007669"/>
    <property type="project" value="TreeGrafter"/>
</dbReference>
<dbReference type="FunFam" id="1.10.8.60:FF:000003">
    <property type="entry name" value="Chromosomal replication initiator protein DnaA"/>
    <property type="match status" value="1"/>
</dbReference>
<evidence type="ECO:0000256" key="2">
    <source>
        <dbReference type="ARBA" id="ARBA00022490"/>
    </source>
</evidence>
<dbReference type="InterPro" id="IPR027417">
    <property type="entry name" value="P-loop_NTPase"/>
</dbReference>
<dbReference type="STRING" id="1177179.A11A3_16420"/>
<name>L0W859_9GAMM</name>
<evidence type="ECO:0000313" key="10">
    <source>
        <dbReference type="EMBL" id="EKF72883.1"/>
    </source>
</evidence>
<keyword evidence="4" id="KW-0547">Nucleotide-binding</keyword>
<dbReference type="InterPro" id="IPR013317">
    <property type="entry name" value="DnaA_dom"/>
</dbReference>
<comment type="caution">
    <text evidence="10">The sequence shown here is derived from an EMBL/GenBank/DDBJ whole genome shotgun (WGS) entry which is preliminary data.</text>
</comment>
<dbReference type="CDD" id="cd00009">
    <property type="entry name" value="AAA"/>
    <property type="match status" value="1"/>
</dbReference>
<keyword evidence="7" id="KW-0238">DNA-binding</keyword>
<keyword evidence="11" id="KW-1185">Reference proteome</keyword>
<dbReference type="SUPFAM" id="SSF52540">
    <property type="entry name" value="P-loop containing nucleoside triphosphate hydrolases"/>
    <property type="match status" value="1"/>
</dbReference>
<reference evidence="10 11" key="1">
    <citation type="journal article" date="2012" name="J. Bacteriol.">
        <title>Genome Sequence of the Alkane-Degrading Bacterium Alcanivorax hongdengensis Type Strain A-11-3.</title>
        <authorList>
            <person name="Lai Q."/>
            <person name="Shao Z."/>
        </authorList>
    </citation>
    <scope>NUCLEOTIDE SEQUENCE [LARGE SCALE GENOMIC DNA]</scope>
    <source>
        <strain evidence="10 11">A-11-3</strain>
    </source>
</reference>
<keyword evidence="3 8" id="KW-0235">DNA replication</keyword>
<dbReference type="PRINTS" id="PR00051">
    <property type="entry name" value="DNAA"/>
</dbReference>
<gene>
    <name evidence="10" type="ORF">A11A3_16420</name>
</gene>
<keyword evidence="6" id="KW-0446">Lipid-binding</keyword>
<sequence>MNNNLNSKLTFDNFVEGKSNRMALAATRGISEHPALPTHKPLLLYGSTGVGKTHLIHAAGNALIRRNPNAKVIYLHTERFMANRISALHNNTINEFKRFYYSANALLVDEIQFFAGKEEPQEDLHHIINALLENGQPVILTCDRSPQEADSLEKRLKSLLSCGRSLPMKAPDLETRMEILKRKAEEAKIGLPNDTALFIAQRIGSNVRELEGALRQLVAHVRLTGEQINIRPIQETLKDFIALQARPVYCKNLRN</sequence>
<dbReference type="Proteomes" id="UP000010164">
    <property type="component" value="Unassembled WGS sequence"/>
</dbReference>
<evidence type="ECO:0000256" key="7">
    <source>
        <dbReference type="ARBA" id="ARBA00023125"/>
    </source>
</evidence>
<evidence type="ECO:0000256" key="5">
    <source>
        <dbReference type="ARBA" id="ARBA00022840"/>
    </source>
</evidence>
<organism evidence="10 11">
    <name type="scientific">Alcanivorax hongdengensis A-11-3</name>
    <dbReference type="NCBI Taxonomy" id="1177179"/>
    <lineage>
        <taxon>Bacteria</taxon>
        <taxon>Pseudomonadati</taxon>
        <taxon>Pseudomonadota</taxon>
        <taxon>Gammaproteobacteria</taxon>
        <taxon>Oceanospirillales</taxon>
        <taxon>Alcanivoracaceae</taxon>
        <taxon>Alcanivorax</taxon>
    </lineage>
</organism>